<protein>
    <recommendedName>
        <fullName evidence="4">Competence protein ComGE</fullName>
    </recommendedName>
</protein>
<keyword evidence="3" id="KW-1185">Reference proteome</keyword>
<feature type="transmembrane region" description="Helical" evidence="1">
    <location>
        <begin position="14"/>
        <end position="35"/>
    </location>
</feature>
<keyword evidence="1" id="KW-1133">Transmembrane helix</keyword>
<evidence type="ECO:0000256" key="1">
    <source>
        <dbReference type="SAM" id="Phobius"/>
    </source>
</evidence>
<gene>
    <name evidence="2" type="ORF">GA0061094_1064</name>
</gene>
<dbReference type="AlphaFoldDB" id="A0A0V8HML9"/>
<evidence type="ECO:0000313" key="2">
    <source>
        <dbReference type="EMBL" id="SCB87158.1"/>
    </source>
</evidence>
<dbReference type="RefSeq" id="WP_058297734.1">
    <property type="nucleotide sequence ID" value="NZ_FMAU01000001.1"/>
</dbReference>
<sequence length="105" mass="11986">MYRNSKGFSLPESLVAFSCFMMMLAFSLPLSIRMITTLEEKQHRVEAMKFLLEGIEHAVVTDDYKNSTRMYKGVLYTLNWKGNDLTSPCVAFEKEGVTDEICASE</sequence>
<dbReference type="Proteomes" id="UP000181997">
    <property type="component" value="Unassembled WGS sequence"/>
</dbReference>
<dbReference type="OrthoDB" id="2453442at2"/>
<keyword evidence="1" id="KW-0812">Transmembrane</keyword>
<reference evidence="3" key="1">
    <citation type="submission" date="2016-08" db="EMBL/GenBank/DDBJ databases">
        <authorList>
            <person name="Varghese N."/>
            <person name="Submissions Spin"/>
        </authorList>
    </citation>
    <scope>NUCLEOTIDE SEQUENCE [LARGE SCALE GENOMIC DNA]</scope>
    <source>
        <strain evidence="3">SGD-1123</strain>
    </source>
</reference>
<proteinExistence type="predicted"/>
<evidence type="ECO:0000313" key="3">
    <source>
        <dbReference type="Proteomes" id="UP000181997"/>
    </source>
</evidence>
<accession>A0A0V8HML9</accession>
<dbReference type="EMBL" id="FMAU01000001">
    <property type="protein sequence ID" value="SCB87158.1"/>
    <property type="molecule type" value="Genomic_DNA"/>
</dbReference>
<evidence type="ECO:0008006" key="4">
    <source>
        <dbReference type="Google" id="ProtNLM"/>
    </source>
</evidence>
<organism evidence="2 3">
    <name type="scientific">[Bacillus] enclensis</name>
    <dbReference type="NCBI Taxonomy" id="1402860"/>
    <lineage>
        <taxon>Bacteria</taxon>
        <taxon>Bacillati</taxon>
        <taxon>Bacillota</taxon>
        <taxon>Bacilli</taxon>
        <taxon>Bacillales</taxon>
        <taxon>Bacillaceae</taxon>
        <taxon>Rossellomorea</taxon>
    </lineage>
</organism>
<keyword evidence="1" id="KW-0472">Membrane</keyword>
<name>A0A0V8HML9_9BACI</name>